<evidence type="ECO:0000313" key="3">
    <source>
        <dbReference type="EMBL" id="RCN57139.1"/>
    </source>
</evidence>
<feature type="compositionally biased region" description="Basic residues" evidence="1">
    <location>
        <begin position="21"/>
        <end position="30"/>
    </location>
</feature>
<dbReference type="Pfam" id="PF09723">
    <property type="entry name" value="Zn_ribbon_8"/>
    <property type="match status" value="1"/>
</dbReference>
<protein>
    <submittedName>
        <fullName evidence="3">Zinc ribbon domain-containing protein</fullName>
    </submittedName>
</protein>
<keyword evidence="4" id="KW-1185">Reference proteome</keyword>
<reference evidence="3 4" key="1">
    <citation type="submission" date="2018-02" db="EMBL/GenBank/DDBJ databases">
        <title>Insights into the biology of acidophilic members of the Acidiferrobacteraceae family derived from comparative genomic analyses.</title>
        <authorList>
            <person name="Issotta F."/>
            <person name="Thyssen C."/>
            <person name="Mena C."/>
            <person name="Moya A."/>
            <person name="Bellenberg S."/>
            <person name="Sproer C."/>
            <person name="Covarrubias P.C."/>
            <person name="Sand W."/>
            <person name="Quatrini R."/>
            <person name="Vera M."/>
        </authorList>
    </citation>
    <scope>NUCLEOTIDE SEQUENCE [LARGE SCALE GENOMIC DNA]</scope>
    <source>
        <strain evidence="4">m-1</strain>
    </source>
</reference>
<feature type="domain" description="Putative regulatory protein FmdB zinc ribbon" evidence="2">
    <location>
        <begin position="42"/>
        <end position="82"/>
    </location>
</feature>
<evidence type="ECO:0000259" key="2">
    <source>
        <dbReference type="SMART" id="SM00834"/>
    </source>
</evidence>
<gene>
    <name evidence="3" type="ORF">C4900_08380</name>
</gene>
<accession>A0A368HIX6</accession>
<dbReference type="SMART" id="SM00834">
    <property type="entry name" value="CxxC_CXXC_SSSS"/>
    <property type="match status" value="1"/>
</dbReference>
<organism evidence="3 4">
    <name type="scientific">Acidiferrobacter thiooxydans</name>
    <dbReference type="NCBI Taxonomy" id="163359"/>
    <lineage>
        <taxon>Bacteria</taxon>
        <taxon>Pseudomonadati</taxon>
        <taxon>Pseudomonadota</taxon>
        <taxon>Gammaproteobacteria</taxon>
        <taxon>Acidiferrobacterales</taxon>
        <taxon>Acidiferrobacteraceae</taxon>
        <taxon>Acidiferrobacter</taxon>
    </lineage>
</organism>
<comment type="caution">
    <text evidence="3">The sequence shown here is derived from an EMBL/GenBank/DDBJ whole genome shotgun (WGS) entry which is preliminary data.</text>
</comment>
<dbReference type="AlphaFoldDB" id="A0A368HIX6"/>
<proteinExistence type="predicted"/>
<evidence type="ECO:0000313" key="4">
    <source>
        <dbReference type="Proteomes" id="UP000253250"/>
    </source>
</evidence>
<name>A0A368HIX6_9GAMM</name>
<evidence type="ECO:0000256" key="1">
    <source>
        <dbReference type="SAM" id="MobiDB-lite"/>
    </source>
</evidence>
<dbReference type="NCBIfam" id="TIGR02605">
    <property type="entry name" value="CxxC_CxxC_SSSS"/>
    <property type="match status" value="1"/>
</dbReference>
<dbReference type="EMBL" id="PSYR01000002">
    <property type="protein sequence ID" value="RCN57139.1"/>
    <property type="molecule type" value="Genomic_DNA"/>
</dbReference>
<feature type="region of interest" description="Disordered" evidence="1">
    <location>
        <begin position="100"/>
        <end position="128"/>
    </location>
</feature>
<dbReference type="InterPro" id="IPR013429">
    <property type="entry name" value="Regulatory_FmdB_Zinc_ribbon"/>
</dbReference>
<sequence>MPARPCGCPPRSSISTLSPRPRVRDRRSRASARWQNPEDRRMPLYDYQCRACGAFEAYAAMAARERPRPCPRCAQLSPRIPSGAHLARADLAPLAREERCRHEPIARTHKTPTPRAGAARGRPWMLGH</sequence>
<feature type="region of interest" description="Disordered" evidence="1">
    <location>
        <begin position="1"/>
        <end position="37"/>
    </location>
</feature>
<dbReference type="Proteomes" id="UP000253250">
    <property type="component" value="Unassembled WGS sequence"/>
</dbReference>